<keyword evidence="1" id="KW-0472">Membrane</keyword>
<sequence length="95" mass="10668">MVDRLRGIPQRVESFRREHPLRPPTKADMLFYGAEATYGVGIAAGAVYKNVTGHLPPAFDLWLGAGIVGNGMYLLDRGMERVKKWSLQRTRRVPS</sequence>
<dbReference type="Proteomes" id="UP000176902">
    <property type="component" value="Unassembled WGS sequence"/>
</dbReference>
<evidence type="ECO:0000313" key="2">
    <source>
        <dbReference type="EMBL" id="OGE33280.1"/>
    </source>
</evidence>
<reference evidence="2 3" key="1">
    <citation type="journal article" date="2016" name="Nat. Commun.">
        <title>Thousands of microbial genomes shed light on interconnected biogeochemical processes in an aquifer system.</title>
        <authorList>
            <person name="Anantharaman K."/>
            <person name="Brown C.T."/>
            <person name="Hug L.A."/>
            <person name="Sharon I."/>
            <person name="Castelle C.J."/>
            <person name="Probst A.J."/>
            <person name="Thomas B.C."/>
            <person name="Singh A."/>
            <person name="Wilkins M.J."/>
            <person name="Karaoz U."/>
            <person name="Brodie E.L."/>
            <person name="Williams K.H."/>
            <person name="Hubbard S.S."/>
            <person name="Banfield J.F."/>
        </authorList>
    </citation>
    <scope>NUCLEOTIDE SEQUENCE [LARGE SCALE GENOMIC DNA]</scope>
</reference>
<evidence type="ECO:0000256" key="1">
    <source>
        <dbReference type="SAM" id="Phobius"/>
    </source>
</evidence>
<protein>
    <submittedName>
        <fullName evidence="2">Uncharacterized protein</fullName>
    </submittedName>
</protein>
<gene>
    <name evidence="2" type="ORF">A3C59_03860</name>
</gene>
<comment type="caution">
    <text evidence="2">The sequence shown here is derived from an EMBL/GenBank/DDBJ whole genome shotgun (WGS) entry which is preliminary data.</text>
</comment>
<dbReference type="AlphaFoldDB" id="A0A1F5JXI9"/>
<accession>A0A1F5JXI9</accession>
<evidence type="ECO:0000313" key="3">
    <source>
        <dbReference type="Proteomes" id="UP000176902"/>
    </source>
</evidence>
<keyword evidence="1" id="KW-1133">Transmembrane helix</keyword>
<dbReference type="EMBL" id="MFCV01000011">
    <property type="protein sequence ID" value="OGE33280.1"/>
    <property type="molecule type" value="Genomic_DNA"/>
</dbReference>
<name>A0A1F5JXI9_9BACT</name>
<keyword evidence="1" id="KW-0812">Transmembrane</keyword>
<organism evidence="2 3">
    <name type="scientific">Candidatus Daviesbacteria bacterium RIFCSPHIGHO2_02_FULL_36_13</name>
    <dbReference type="NCBI Taxonomy" id="1797768"/>
    <lineage>
        <taxon>Bacteria</taxon>
        <taxon>Candidatus Daviesiibacteriota</taxon>
    </lineage>
</organism>
<feature type="transmembrane region" description="Helical" evidence="1">
    <location>
        <begin position="29"/>
        <end position="48"/>
    </location>
</feature>
<proteinExistence type="predicted"/>
<feature type="transmembrane region" description="Helical" evidence="1">
    <location>
        <begin position="54"/>
        <end position="75"/>
    </location>
</feature>